<feature type="domain" description="Methyltransferase" evidence="1">
    <location>
        <begin position="71"/>
        <end position="163"/>
    </location>
</feature>
<keyword evidence="2" id="KW-0489">Methyltransferase</keyword>
<dbReference type="InterPro" id="IPR029063">
    <property type="entry name" value="SAM-dependent_MTases_sf"/>
</dbReference>
<dbReference type="CDD" id="cd02440">
    <property type="entry name" value="AdoMet_MTases"/>
    <property type="match status" value="1"/>
</dbReference>
<dbReference type="Gene3D" id="3.40.50.150">
    <property type="entry name" value="Vaccinia Virus protein VP39"/>
    <property type="match status" value="1"/>
</dbReference>
<accession>A0ABW7C8R3</accession>
<evidence type="ECO:0000313" key="3">
    <source>
        <dbReference type="Proteomes" id="UP001604335"/>
    </source>
</evidence>
<dbReference type="Pfam" id="PF13649">
    <property type="entry name" value="Methyltransf_25"/>
    <property type="match status" value="1"/>
</dbReference>
<dbReference type="GO" id="GO:0008168">
    <property type="term" value="F:methyltransferase activity"/>
    <property type="evidence" value="ECO:0007669"/>
    <property type="project" value="UniProtKB-KW"/>
</dbReference>
<dbReference type="InterPro" id="IPR041698">
    <property type="entry name" value="Methyltransf_25"/>
</dbReference>
<name>A0ABW7C8R3_9CYAN</name>
<comment type="caution">
    <text evidence="2">The sequence shown here is derived from an EMBL/GenBank/DDBJ whole genome shotgun (WGS) entry which is preliminary data.</text>
</comment>
<sequence length="292" mass="32616">MTVTSSDAIAALEAAKAKVIAEFGDWTNHNMRLADGCYTIAPQPTPSEPKLRRMTQIVMDWCGGSVEGLRILDLACLEGMYGLELAMQGAQVVGIEGREANLAKARFVKDTLGLSNIDFYCDDVRNLSVERYGQFDVVLCLGIYYHLDAPDVFRFMEQIGSVCTKLAIVDTHVSRTAETQHTYAGLELSGCRYVEHAPEASTDDRLKILWASLDNDYSFWLTRPSLFNLMQHCGFTSIYECHSPLVEKFEQLRRSGTGDRATFVAFKGRPVALKSSDLSNDSRPLPWPEIPR</sequence>
<gene>
    <name evidence="2" type="ORF">VPK24_01610</name>
</gene>
<keyword evidence="2" id="KW-0808">Transferase</keyword>
<dbReference type="GO" id="GO:0032259">
    <property type="term" value="P:methylation"/>
    <property type="evidence" value="ECO:0007669"/>
    <property type="project" value="UniProtKB-KW"/>
</dbReference>
<dbReference type="Proteomes" id="UP001604335">
    <property type="component" value="Unassembled WGS sequence"/>
</dbReference>
<protein>
    <submittedName>
        <fullName evidence="2">Class I SAM-dependent methyltransferase</fullName>
        <ecNumber evidence="2">2.1.-.-</ecNumber>
    </submittedName>
</protein>
<proteinExistence type="predicted"/>
<reference evidence="3" key="1">
    <citation type="journal article" date="2024" name="Algal Res.">
        <title>Biochemical, toxicological and genomic investigation of a high-biomass producing Limnothrix strain isolated from Italian shallow drinking water reservoir.</title>
        <authorList>
            <person name="Simonazzi M."/>
            <person name="Shishido T.K."/>
            <person name="Delbaje E."/>
            <person name="Wahlsten M."/>
            <person name="Fewer D.P."/>
            <person name="Sivonen K."/>
            <person name="Pezzolesi L."/>
            <person name="Pistocchi R."/>
        </authorList>
    </citation>
    <scope>NUCLEOTIDE SEQUENCE [LARGE SCALE GENOMIC DNA]</scope>
    <source>
        <strain evidence="3">LRLZ20PSL1</strain>
    </source>
</reference>
<dbReference type="SUPFAM" id="SSF53335">
    <property type="entry name" value="S-adenosyl-L-methionine-dependent methyltransferases"/>
    <property type="match status" value="1"/>
</dbReference>
<dbReference type="EMBL" id="JAZAQF010000006">
    <property type="protein sequence ID" value="MFG3816318.1"/>
    <property type="molecule type" value="Genomic_DNA"/>
</dbReference>
<evidence type="ECO:0000313" key="2">
    <source>
        <dbReference type="EMBL" id="MFG3816318.1"/>
    </source>
</evidence>
<evidence type="ECO:0000259" key="1">
    <source>
        <dbReference type="Pfam" id="PF13649"/>
    </source>
</evidence>
<dbReference type="RefSeq" id="WP_393010102.1">
    <property type="nucleotide sequence ID" value="NZ_JAZAQF010000006.1"/>
</dbReference>
<keyword evidence="3" id="KW-1185">Reference proteome</keyword>
<organism evidence="2 3">
    <name type="scientific">Limnothrix redekei LRLZ20PSL1</name>
    <dbReference type="NCBI Taxonomy" id="3112953"/>
    <lineage>
        <taxon>Bacteria</taxon>
        <taxon>Bacillati</taxon>
        <taxon>Cyanobacteriota</taxon>
        <taxon>Cyanophyceae</taxon>
        <taxon>Pseudanabaenales</taxon>
        <taxon>Pseudanabaenaceae</taxon>
        <taxon>Limnothrix</taxon>
    </lineage>
</organism>
<dbReference type="EC" id="2.1.-.-" evidence="2"/>